<keyword evidence="2" id="KW-1185">Reference proteome</keyword>
<dbReference type="Proteomes" id="UP001211688">
    <property type="component" value="Segment"/>
</dbReference>
<proteinExistence type="predicted"/>
<dbReference type="InterPro" id="IPR038418">
    <property type="entry name" value="6-PTP_synth/QueD_sf"/>
</dbReference>
<protein>
    <submittedName>
        <fullName evidence="1">Queuosine biosynthesis protein</fullName>
    </submittedName>
</protein>
<accession>A0AAF0AGZ0</accession>
<dbReference type="RefSeq" id="YP_010719831.1">
    <property type="nucleotide sequence ID" value="NC_072502.1"/>
</dbReference>
<evidence type="ECO:0000313" key="1">
    <source>
        <dbReference type="EMBL" id="WAX22409.1"/>
    </source>
</evidence>
<dbReference type="GeneID" id="79412971"/>
<dbReference type="KEGG" id="vg:79412971"/>
<dbReference type="Gene3D" id="3.30.479.10">
    <property type="entry name" value="6-pyruvoyl tetrahydropterin synthase/QueD"/>
    <property type="match status" value="1"/>
</dbReference>
<reference evidence="1" key="1">
    <citation type="submission" date="2022-11" db="EMBL/GenBank/DDBJ databases">
        <authorList>
            <person name="Jaryenneh J.D."/>
            <person name="Schoeniger J.S."/>
            <person name="Mageeney C.M."/>
        </authorList>
    </citation>
    <scope>NUCLEOTIDE SEQUENCE</scope>
</reference>
<dbReference type="Pfam" id="PF01242">
    <property type="entry name" value="PTPS"/>
    <property type="match status" value="1"/>
</dbReference>
<sequence length="154" mass="17717">MGKKHFSEKTFGHERGLSCCFRQWRSDSHCNLLHGYAISVKLEFSADQLDHRNWVVDFGSMKLVKEWLESMFDHKLLVAEDDPQKDEICMLAGLGIADVHVVDNVGCEAFAEMIYTYVNTWLYTQRLKPRVSLDKVTVKEHAGNGASYSQWSEK</sequence>
<dbReference type="SUPFAM" id="SSF55620">
    <property type="entry name" value="Tetrahydrobiopterin biosynthesis enzymes-like"/>
    <property type="match status" value="1"/>
</dbReference>
<dbReference type="InterPro" id="IPR007115">
    <property type="entry name" value="6-PTP_synth/QueD"/>
</dbReference>
<evidence type="ECO:0000313" key="2">
    <source>
        <dbReference type="Proteomes" id="UP001211688"/>
    </source>
</evidence>
<name>A0AAF0AGZ0_9CAUD</name>
<dbReference type="EMBL" id="OP882271">
    <property type="protein sequence ID" value="WAX22409.1"/>
    <property type="molecule type" value="Genomic_DNA"/>
</dbReference>
<organism evidence="1 2">
    <name type="scientific">Pseudomonas phage MiCath</name>
    <dbReference type="NCBI Taxonomy" id="3003729"/>
    <lineage>
        <taxon>Viruses</taxon>
        <taxon>Duplodnaviria</taxon>
        <taxon>Heunggongvirae</taxon>
        <taxon>Uroviricota</taxon>
        <taxon>Caudoviricetes</taxon>
        <taxon>Queuovirinae</taxon>
        <taxon>Micathvirus</taxon>
        <taxon>Micathvirus micath</taxon>
    </lineage>
</organism>